<keyword evidence="19" id="KW-1185">Reference proteome</keyword>
<keyword evidence="16" id="KW-1133">Transmembrane helix</keyword>
<reference evidence="18" key="1">
    <citation type="submission" date="2020-07" db="EMBL/GenBank/DDBJ databases">
        <title>Multicomponent nature underlies the extraordinary mechanical properties of spider dragline silk.</title>
        <authorList>
            <person name="Kono N."/>
            <person name="Nakamura H."/>
            <person name="Mori M."/>
            <person name="Yoshida Y."/>
            <person name="Ohtoshi R."/>
            <person name="Malay A.D."/>
            <person name="Moran D.A.P."/>
            <person name="Tomita M."/>
            <person name="Numata K."/>
            <person name="Arakawa K."/>
        </authorList>
    </citation>
    <scope>NUCLEOTIDE SEQUENCE</scope>
</reference>
<keyword evidence="16" id="KW-0812">Transmembrane</keyword>
<evidence type="ECO:0000256" key="5">
    <source>
        <dbReference type="ARBA" id="ARBA00022777"/>
    </source>
</evidence>
<accession>A0A8X6FL64</accession>
<dbReference type="GO" id="GO:0000070">
    <property type="term" value="P:mitotic sister chromatid segregation"/>
    <property type="evidence" value="ECO:0007669"/>
    <property type="project" value="UniProtKB-ARBA"/>
</dbReference>
<dbReference type="InterPro" id="IPR030616">
    <property type="entry name" value="Aur-like"/>
</dbReference>
<dbReference type="GO" id="GO:0030261">
    <property type="term" value="P:chromosome condensation"/>
    <property type="evidence" value="ECO:0007669"/>
    <property type="project" value="UniProtKB-ARBA"/>
</dbReference>
<dbReference type="GO" id="GO:0032506">
    <property type="term" value="P:cytokinetic process"/>
    <property type="evidence" value="ECO:0007669"/>
    <property type="project" value="UniProtKB-ARBA"/>
</dbReference>
<evidence type="ECO:0000256" key="7">
    <source>
        <dbReference type="ARBA" id="ARBA00047899"/>
    </source>
</evidence>
<sequence length="430" mass="48350">MLDRPSANTPKQVLIFLISFGYLYIMASIKKTIIASKPDSFSSRNLEQKENKGNVVKSSMPANKAPSKSIQKTTAFGKIGQNPGLSDSLELLKDKGIISELSQNSKQTVLKEPQQVPKSTTVVAPTKSKDGETKSGLVFKKPAPVQPSSSVPANASANTEAVKRRWTLDDFDIGKPLGKGKFGNVYLGREKTSKFVVALKVLFKSQLKQNGVEHQLRREVEIQSHLRHPNILRLYGYFYDESRVYLVLEYAPGGELYKVLQRCKRFDEKTAANYMAKIGSALKYCHSKKIIHRDIKPENLLLGQNDELKIADFGWSVHAPSSRRTTLCGTLDYLAPEMLENKTYDEKVDLWCLGILCYEFLVGKPPFEAESMQTTYSLIRRVAVKFPSYVSSGAQDFISRLLKKEPAERMCVDNVLKHPWILQHTAKPTQ</sequence>
<evidence type="ECO:0000259" key="17">
    <source>
        <dbReference type="PROSITE" id="PS50011"/>
    </source>
</evidence>
<comment type="catalytic activity">
    <reaction evidence="8 14">
        <text>L-seryl-[protein] + ATP = O-phospho-L-seryl-[protein] + ADP + H(+)</text>
        <dbReference type="Rhea" id="RHEA:17989"/>
        <dbReference type="Rhea" id="RHEA-COMP:9863"/>
        <dbReference type="Rhea" id="RHEA-COMP:11604"/>
        <dbReference type="ChEBI" id="CHEBI:15378"/>
        <dbReference type="ChEBI" id="CHEBI:29999"/>
        <dbReference type="ChEBI" id="CHEBI:30616"/>
        <dbReference type="ChEBI" id="CHEBI:83421"/>
        <dbReference type="ChEBI" id="CHEBI:456216"/>
        <dbReference type="EC" id="2.7.11.1"/>
    </reaction>
</comment>
<dbReference type="InterPro" id="IPR017441">
    <property type="entry name" value="Protein_kinase_ATP_BS"/>
</dbReference>
<feature type="transmembrane region" description="Helical" evidence="16">
    <location>
        <begin position="12"/>
        <end position="29"/>
    </location>
</feature>
<evidence type="ECO:0000313" key="18">
    <source>
        <dbReference type="EMBL" id="GFQ82692.1"/>
    </source>
</evidence>
<dbReference type="SMART" id="SM00220">
    <property type="entry name" value="S_TKc"/>
    <property type="match status" value="1"/>
</dbReference>
<feature type="region of interest" description="Disordered" evidence="15">
    <location>
        <begin position="108"/>
        <end position="157"/>
    </location>
</feature>
<dbReference type="Gene3D" id="1.10.510.10">
    <property type="entry name" value="Transferase(Phosphotransferase) domain 1"/>
    <property type="match status" value="1"/>
</dbReference>
<dbReference type="GO" id="GO:0004674">
    <property type="term" value="F:protein serine/threonine kinase activity"/>
    <property type="evidence" value="ECO:0007669"/>
    <property type="project" value="UniProtKB-KW"/>
</dbReference>
<dbReference type="FunFam" id="3.30.200.20:FF:000042">
    <property type="entry name" value="Aurora kinase A"/>
    <property type="match status" value="1"/>
</dbReference>
<comment type="caution">
    <text evidence="18">The sequence shown here is derived from an EMBL/GenBank/DDBJ whole genome shotgun (WGS) entry which is preliminary data.</text>
</comment>
<feature type="binding site" evidence="10 12">
    <location>
        <position position="200"/>
    </location>
    <ligand>
        <name>ATP</name>
        <dbReference type="ChEBI" id="CHEBI:30616"/>
    </ligand>
</feature>
<dbReference type="InterPro" id="IPR011009">
    <property type="entry name" value="Kinase-like_dom_sf"/>
</dbReference>
<dbReference type="InterPro" id="IPR008271">
    <property type="entry name" value="Ser/Thr_kinase_AS"/>
</dbReference>
<feature type="cross-link" description="Glycyl lysine isopeptide (Lys-Gly) (interchain with G-Cter in SUMO2)" evidence="11">
    <location>
        <position position="296"/>
    </location>
</feature>
<evidence type="ECO:0000256" key="1">
    <source>
        <dbReference type="ARBA" id="ARBA00004214"/>
    </source>
</evidence>
<dbReference type="Pfam" id="PF00069">
    <property type="entry name" value="Pkinase"/>
    <property type="match status" value="1"/>
</dbReference>
<evidence type="ECO:0000313" key="19">
    <source>
        <dbReference type="Proteomes" id="UP000887116"/>
    </source>
</evidence>
<evidence type="ECO:0000256" key="8">
    <source>
        <dbReference type="ARBA" id="ARBA00048679"/>
    </source>
</evidence>
<name>A0A8X6FL64_TRICU</name>
<keyword evidence="6 10" id="KW-0067">ATP-binding</keyword>
<feature type="active site" description="Proton acceptor" evidence="9">
    <location>
        <position position="294"/>
    </location>
</feature>
<organism evidence="18 19">
    <name type="scientific">Trichonephila clavata</name>
    <name type="common">Joro spider</name>
    <name type="synonym">Nephila clavata</name>
    <dbReference type="NCBI Taxonomy" id="2740835"/>
    <lineage>
        <taxon>Eukaryota</taxon>
        <taxon>Metazoa</taxon>
        <taxon>Ecdysozoa</taxon>
        <taxon>Arthropoda</taxon>
        <taxon>Chelicerata</taxon>
        <taxon>Arachnida</taxon>
        <taxon>Araneae</taxon>
        <taxon>Araneomorphae</taxon>
        <taxon>Entelegynae</taxon>
        <taxon>Araneoidea</taxon>
        <taxon>Nephilidae</taxon>
        <taxon>Trichonephila</taxon>
    </lineage>
</organism>
<dbReference type="CDD" id="cd14007">
    <property type="entry name" value="STKc_Aurora"/>
    <property type="match status" value="1"/>
</dbReference>
<evidence type="ECO:0000256" key="6">
    <source>
        <dbReference type="ARBA" id="ARBA00022840"/>
    </source>
</evidence>
<evidence type="ECO:0000256" key="3">
    <source>
        <dbReference type="ARBA" id="ARBA00022679"/>
    </source>
</evidence>
<dbReference type="EC" id="2.7.11.1" evidence="14"/>
<dbReference type="SUPFAM" id="SSF56112">
    <property type="entry name" value="Protein kinase-like (PK-like)"/>
    <property type="match status" value="1"/>
</dbReference>
<dbReference type="InterPro" id="IPR000719">
    <property type="entry name" value="Prot_kinase_dom"/>
</dbReference>
<evidence type="ECO:0000256" key="11">
    <source>
        <dbReference type="PIRSR" id="PIRSR630616-3"/>
    </source>
</evidence>
<dbReference type="PROSITE" id="PS50011">
    <property type="entry name" value="PROTEIN_KINASE_DOM"/>
    <property type="match status" value="1"/>
</dbReference>
<evidence type="ECO:0000256" key="13">
    <source>
        <dbReference type="RuleBase" id="RU000304"/>
    </source>
</evidence>
<feature type="domain" description="Protein kinase" evidence="17">
    <location>
        <begin position="171"/>
        <end position="421"/>
    </location>
</feature>
<dbReference type="FunFam" id="1.10.510.10:FF:000235">
    <property type="entry name" value="Serine/threonine-protein kinase ark1"/>
    <property type="match status" value="1"/>
</dbReference>
<keyword evidence="2 13" id="KW-0723">Serine/threonine-protein kinase</keyword>
<keyword evidence="5 14" id="KW-0418">Kinase</keyword>
<evidence type="ECO:0000256" key="14">
    <source>
        <dbReference type="RuleBase" id="RU367134"/>
    </source>
</evidence>
<comment type="similarity">
    <text evidence="14">Belongs to the protein kinase superfamily. Ser/Thr protein kinase family. Aurora subfamily.</text>
</comment>
<evidence type="ECO:0000256" key="10">
    <source>
        <dbReference type="PIRSR" id="PIRSR630616-2"/>
    </source>
</evidence>
<keyword evidence="4 10" id="KW-0547">Nucleotide-binding</keyword>
<feature type="compositionally biased region" description="Low complexity" evidence="15">
    <location>
        <begin position="142"/>
        <end position="157"/>
    </location>
</feature>
<protein>
    <recommendedName>
        <fullName evidence="14">Aurora kinase</fullName>
        <ecNumber evidence="14">2.7.11.1</ecNumber>
    </recommendedName>
</protein>
<evidence type="ECO:0000256" key="16">
    <source>
        <dbReference type="SAM" id="Phobius"/>
    </source>
</evidence>
<dbReference type="Proteomes" id="UP000887116">
    <property type="component" value="Unassembled WGS sequence"/>
</dbReference>
<feature type="compositionally biased region" description="Polar residues" evidence="15">
    <location>
        <begin position="56"/>
        <end position="70"/>
    </location>
</feature>
<evidence type="ECO:0000256" key="15">
    <source>
        <dbReference type="SAM" id="MobiDB-lite"/>
    </source>
</evidence>
<evidence type="ECO:0000256" key="4">
    <source>
        <dbReference type="ARBA" id="ARBA00022741"/>
    </source>
</evidence>
<dbReference type="EMBL" id="BMAO01012616">
    <property type="protein sequence ID" value="GFQ82692.1"/>
    <property type="molecule type" value="Genomic_DNA"/>
</dbReference>
<dbReference type="PANTHER" id="PTHR24350">
    <property type="entry name" value="SERINE/THREONINE-PROTEIN KINASE IAL-RELATED"/>
    <property type="match status" value="1"/>
</dbReference>
<evidence type="ECO:0000256" key="12">
    <source>
        <dbReference type="PROSITE-ProRule" id="PRU10141"/>
    </source>
</evidence>
<comment type="subcellular location">
    <subcellularLocation>
        <location evidence="1">Midbody</location>
    </subcellularLocation>
</comment>
<dbReference type="Gene3D" id="3.30.200.20">
    <property type="entry name" value="Phosphorylase Kinase, domain 1"/>
    <property type="match status" value="1"/>
</dbReference>
<feature type="binding site" evidence="10">
    <location>
        <begin position="298"/>
        <end position="299"/>
    </location>
    <ligand>
        <name>ATP</name>
        <dbReference type="ChEBI" id="CHEBI:30616"/>
    </ligand>
</feature>
<feature type="binding site" evidence="10">
    <location>
        <position position="312"/>
    </location>
    <ligand>
        <name>ATP</name>
        <dbReference type="ChEBI" id="CHEBI:30616"/>
    </ligand>
</feature>
<gene>
    <name evidence="18" type="primary">AURKA</name>
    <name evidence="18" type="ORF">TNCT_718601</name>
</gene>
<dbReference type="GO" id="GO:0005524">
    <property type="term" value="F:ATP binding"/>
    <property type="evidence" value="ECO:0007669"/>
    <property type="project" value="UniProtKB-UniRule"/>
</dbReference>
<dbReference type="GO" id="GO:0030496">
    <property type="term" value="C:midbody"/>
    <property type="evidence" value="ECO:0007669"/>
    <property type="project" value="UniProtKB-SubCell"/>
</dbReference>
<feature type="binding site" evidence="10">
    <location>
        <position position="181"/>
    </location>
    <ligand>
        <name>ATP</name>
        <dbReference type="ChEBI" id="CHEBI:30616"/>
    </ligand>
</feature>
<comment type="catalytic activity">
    <reaction evidence="7 14">
        <text>L-threonyl-[protein] + ATP = O-phospho-L-threonyl-[protein] + ADP + H(+)</text>
        <dbReference type="Rhea" id="RHEA:46608"/>
        <dbReference type="Rhea" id="RHEA-COMP:11060"/>
        <dbReference type="Rhea" id="RHEA-COMP:11605"/>
        <dbReference type="ChEBI" id="CHEBI:15378"/>
        <dbReference type="ChEBI" id="CHEBI:30013"/>
        <dbReference type="ChEBI" id="CHEBI:30616"/>
        <dbReference type="ChEBI" id="CHEBI:61977"/>
        <dbReference type="ChEBI" id="CHEBI:456216"/>
        <dbReference type="EC" id="2.7.11.1"/>
    </reaction>
</comment>
<dbReference type="PROSITE" id="PS00108">
    <property type="entry name" value="PROTEIN_KINASE_ST"/>
    <property type="match status" value="1"/>
</dbReference>
<dbReference type="OrthoDB" id="6432860at2759"/>
<dbReference type="AlphaFoldDB" id="A0A8X6FL64"/>
<keyword evidence="3 14" id="KW-0808">Transferase</keyword>
<proteinExistence type="inferred from homology"/>
<keyword evidence="16" id="KW-0472">Membrane</keyword>
<feature type="binding site" evidence="10">
    <location>
        <begin position="249"/>
        <end position="251"/>
    </location>
    <ligand>
        <name>ATP</name>
        <dbReference type="ChEBI" id="CHEBI:30616"/>
    </ligand>
</feature>
<feature type="region of interest" description="Disordered" evidence="15">
    <location>
        <begin position="40"/>
        <end position="70"/>
    </location>
</feature>
<evidence type="ECO:0000256" key="9">
    <source>
        <dbReference type="PIRSR" id="PIRSR630616-1"/>
    </source>
</evidence>
<dbReference type="PROSITE" id="PS00107">
    <property type="entry name" value="PROTEIN_KINASE_ATP"/>
    <property type="match status" value="1"/>
</dbReference>
<dbReference type="GO" id="GO:0006325">
    <property type="term" value="P:chromatin organization"/>
    <property type="evidence" value="ECO:0007669"/>
    <property type="project" value="UniProtKB-ARBA"/>
</dbReference>
<evidence type="ECO:0000256" key="2">
    <source>
        <dbReference type="ARBA" id="ARBA00022527"/>
    </source>
</evidence>